<evidence type="ECO:0000313" key="3">
    <source>
        <dbReference type="Proteomes" id="UP001151516"/>
    </source>
</evidence>
<feature type="non-terminal residue" evidence="2">
    <location>
        <position position="139"/>
    </location>
</feature>
<gene>
    <name evidence="2" type="ORF">IWW39_006495</name>
</gene>
<keyword evidence="3" id="KW-1185">Reference proteome</keyword>
<name>A0A9W8GC45_9FUNG</name>
<proteinExistence type="predicted"/>
<dbReference type="EMBL" id="JANBTX010000846">
    <property type="protein sequence ID" value="KAJ2679220.1"/>
    <property type="molecule type" value="Genomic_DNA"/>
</dbReference>
<dbReference type="AlphaFoldDB" id="A0A9W8GC45"/>
<comment type="caution">
    <text evidence="2">The sequence shown here is derived from an EMBL/GenBank/DDBJ whole genome shotgun (WGS) entry which is preliminary data.</text>
</comment>
<reference evidence="2" key="1">
    <citation type="submission" date="2022-07" db="EMBL/GenBank/DDBJ databases">
        <title>Phylogenomic reconstructions and comparative analyses of Kickxellomycotina fungi.</title>
        <authorList>
            <person name="Reynolds N.K."/>
            <person name="Stajich J.E."/>
            <person name="Barry K."/>
            <person name="Grigoriev I.V."/>
            <person name="Crous P."/>
            <person name="Smith M.E."/>
        </authorList>
    </citation>
    <scope>NUCLEOTIDE SEQUENCE</scope>
    <source>
        <strain evidence="2">CBS 109367</strain>
    </source>
</reference>
<feature type="region of interest" description="Disordered" evidence="1">
    <location>
        <begin position="1"/>
        <end position="53"/>
    </location>
</feature>
<evidence type="ECO:0000256" key="1">
    <source>
        <dbReference type="SAM" id="MobiDB-lite"/>
    </source>
</evidence>
<accession>A0A9W8GC45</accession>
<sequence length="139" mass="15004">MEYREARSKKLSFKGEAKCAGQGANSSNSDASAKRKSKKRLRESKDEVSHGAAGWVPVESLDDLEGPISLYHRDEQLYIIATPSKEAQVDLNEQAPALHVVGNASLMESEPLSAEQVFAARRSVPMAGPADAEAAMFSL</sequence>
<feature type="compositionally biased region" description="Basic and acidic residues" evidence="1">
    <location>
        <begin position="1"/>
        <end position="17"/>
    </location>
</feature>
<organism evidence="2 3">
    <name type="scientific">Coemansia spiralis</name>
    <dbReference type="NCBI Taxonomy" id="417178"/>
    <lineage>
        <taxon>Eukaryota</taxon>
        <taxon>Fungi</taxon>
        <taxon>Fungi incertae sedis</taxon>
        <taxon>Zoopagomycota</taxon>
        <taxon>Kickxellomycotina</taxon>
        <taxon>Kickxellomycetes</taxon>
        <taxon>Kickxellales</taxon>
        <taxon>Kickxellaceae</taxon>
        <taxon>Coemansia</taxon>
    </lineage>
</organism>
<dbReference type="Proteomes" id="UP001151516">
    <property type="component" value="Unassembled WGS sequence"/>
</dbReference>
<dbReference type="OrthoDB" id="5539371at2759"/>
<protein>
    <submittedName>
        <fullName evidence="2">Uncharacterized protein</fullName>
    </submittedName>
</protein>
<evidence type="ECO:0000313" key="2">
    <source>
        <dbReference type="EMBL" id="KAJ2679220.1"/>
    </source>
</evidence>